<comment type="caution">
    <text evidence="3">The sequence shown here is derived from an EMBL/GenBank/DDBJ whole genome shotgun (WGS) entry which is preliminary data.</text>
</comment>
<keyword evidence="4" id="KW-1185">Reference proteome</keyword>
<evidence type="ECO:0000256" key="1">
    <source>
        <dbReference type="SAM" id="Phobius"/>
    </source>
</evidence>
<feature type="domain" description="VanZ-like" evidence="2">
    <location>
        <begin position="8"/>
        <end position="120"/>
    </location>
</feature>
<feature type="transmembrane region" description="Helical" evidence="1">
    <location>
        <begin position="110"/>
        <end position="128"/>
    </location>
</feature>
<proteinExistence type="predicted"/>
<evidence type="ECO:0000313" key="3">
    <source>
        <dbReference type="EMBL" id="MBD2861996.1"/>
    </source>
</evidence>
<evidence type="ECO:0000313" key="4">
    <source>
        <dbReference type="Proteomes" id="UP000639396"/>
    </source>
</evidence>
<dbReference type="InterPro" id="IPR006976">
    <property type="entry name" value="VanZ-like"/>
</dbReference>
<protein>
    <submittedName>
        <fullName evidence="3">VanZ family protein</fullName>
    </submittedName>
</protein>
<keyword evidence="1" id="KW-0812">Transmembrane</keyword>
<keyword evidence="1" id="KW-1133">Transmembrane helix</keyword>
<dbReference type="AlphaFoldDB" id="A0A927C942"/>
<feature type="transmembrane region" description="Helical" evidence="1">
    <location>
        <begin position="68"/>
        <end position="86"/>
    </location>
</feature>
<name>A0A927C942_9BACL</name>
<dbReference type="RefSeq" id="WP_190926468.1">
    <property type="nucleotide sequence ID" value="NZ_JACXJA010000007.1"/>
</dbReference>
<gene>
    <name evidence="3" type="ORF">IDH45_08390</name>
</gene>
<sequence>MNRIIRWLPAVVWMALIFYMSHQTGDDLGTLLPFFQNWFPWMASFDWGHFIAYFVLALTYYGAMFPRWAGWGGKALVVVLCLLYGVTDEFHQRFVEDRTPDLMDLRNDTIGAAIAMAVVSLPPVDRLLRKLIRR</sequence>
<accession>A0A927C942</accession>
<organism evidence="3 4">
    <name type="scientific">Paenibacillus oceani</name>
    <dbReference type="NCBI Taxonomy" id="2772510"/>
    <lineage>
        <taxon>Bacteria</taxon>
        <taxon>Bacillati</taxon>
        <taxon>Bacillota</taxon>
        <taxon>Bacilli</taxon>
        <taxon>Bacillales</taxon>
        <taxon>Paenibacillaceae</taxon>
        <taxon>Paenibacillus</taxon>
    </lineage>
</organism>
<keyword evidence="1" id="KW-0472">Membrane</keyword>
<dbReference type="Proteomes" id="UP000639396">
    <property type="component" value="Unassembled WGS sequence"/>
</dbReference>
<feature type="transmembrane region" description="Helical" evidence="1">
    <location>
        <begin position="39"/>
        <end position="61"/>
    </location>
</feature>
<dbReference type="EMBL" id="JACXJA010000007">
    <property type="protein sequence ID" value="MBD2861996.1"/>
    <property type="molecule type" value="Genomic_DNA"/>
</dbReference>
<dbReference type="Pfam" id="PF04892">
    <property type="entry name" value="VanZ"/>
    <property type="match status" value="1"/>
</dbReference>
<dbReference type="NCBIfam" id="NF037970">
    <property type="entry name" value="vanZ_1"/>
    <property type="match status" value="1"/>
</dbReference>
<evidence type="ECO:0000259" key="2">
    <source>
        <dbReference type="Pfam" id="PF04892"/>
    </source>
</evidence>
<reference evidence="3" key="1">
    <citation type="submission" date="2020-09" db="EMBL/GenBank/DDBJ databases">
        <title>A novel bacterium of genus Paenibacillus, isolated from South China Sea.</title>
        <authorList>
            <person name="Huang H."/>
            <person name="Mo K."/>
            <person name="Hu Y."/>
        </authorList>
    </citation>
    <scope>NUCLEOTIDE SEQUENCE</scope>
    <source>
        <strain evidence="3">IB182363</strain>
    </source>
</reference>